<dbReference type="SUPFAM" id="SSF50630">
    <property type="entry name" value="Acid proteases"/>
    <property type="match status" value="1"/>
</dbReference>
<keyword evidence="2" id="KW-0472">Membrane</keyword>
<name>A0A388KZ42_CHABU</name>
<dbReference type="PANTHER" id="PTHR31635:SF196">
    <property type="entry name" value="REVERSE TRANSCRIPTASE DOMAIN-CONTAINING PROTEIN-RELATED"/>
    <property type="match status" value="1"/>
</dbReference>
<keyword evidence="2" id="KW-1133">Transmembrane helix</keyword>
<organism evidence="3 4">
    <name type="scientific">Chara braunii</name>
    <name type="common">Braun's stonewort</name>
    <dbReference type="NCBI Taxonomy" id="69332"/>
    <lineage>
        <taxon>Eukaryota</taxon>
        <taxon>Viridiplantae</taxon>
        <taxon>Streptophyta</taxon>
        <taxon>Charophyceae</taxon>
        <taxon>Charales</taxon>
        <taxon>Characeae</taxon>
        <taxon>Chara</taxon>
    </lineage>
</organism>
<accession>A0A388KZ42</accession>
<evidence type="ECO:0000256" key="1">
    <source>
        <dbReference type="SAM" id="MobiDB-lite"/>
    </source>
</evidence>
<dbReference type="PANTHER" id="PTHR31635">
    <property type="entry name" value="REVERSE TRANSCRIPTASE DOMAIN-CONTAINING PROTEIN-RELATED"/>
    <property type="match status" value="1"/>
</dbReference>
<sequence>MMISSEEAAELIPLEQYVSLGYPGLGMIGTIRPELESRDVAEWRPSSSEMETGGPTFVTGEIDVLEVTQALDHRIPLPIGHLLSISEQANERMMQHCKANRKRFALARAKDQKAKAPPSEEKADVAPDPIRVGLIQKDNHFLRIKPIPWKSAECDIEVWGMPYSAIIDSGAAVLAISLRVVERAGRKNDLIMLTEKDQLVSADEEKIKTVGRMTNVAFRLGKVHALGDVVVLDVNTYDVLFGLPALVALRANLDFERRSVVLRNTGGKPYVITLRTSVKSDLHPHLSFCIDPLVVPLIDPSQWDAWRGDYIELSPCLAEVRVTWTRDESNYPRSERLEILWIQAWRTEVEGDLLGFLFGAVRPGCLRLLTQELTVPIAQLADHLDVSIVSQVDPRLVPHVTSRTLSLYLQWSACVEGFPSRIPPSRLDYLDPRDIVDPAFYRPPYEDEVEEIIREELAEESSEEEEENLNEDEGEPAQQQEGDEDELLQTESEEEAEEEDSEQGSGDDNDEEQANEDSQLEIASVADLPISNDPTLDPEPPQPDDGHVAQVARPSARRPPSPPRLLAKTLARRMARSLPDLIGGDQGAFVQGRSIFNNIVTAIEVLEVVQSESLDTAVLLLDLEKAYDKVGWTFVLTTLRHMGFGDGFCRSCCSQPGQGQCVNCSQRNEQVCLQPSSLAMLRLGGLAHVLRLHLPLDRPVGVQWYAGIVHDCDVKADQGVAFRWVQGDDQYSGSTGVFGQIQAVSLFPITRSMIPPDMDGKYDVDIIVGEDIFRSGRRGRPQRQYKVEQALNMKKCDKCLLEHYEASLVCPSCKESKNEQREHNARIEAMMRSMRPIAILELLFCVLVGLTLVLFGKEY</sequence>
<keyword evidence="4" id="KW-1185">Reference proteome</keyword>
<dbReference type="InterPro" id="IPR021109">
    <property type="entry name" value="Peptidase_aspartic_dom_sf"/>
</dbReference>
<dbReference type="Pfam" id="PF08284">
    <property type="entry name" value="RVP_2"/>
    <property type="match status" value="1"/>
</dbReference>
<proteinExistence type="predicted"/>
<dbReference type="Gramene" id="GBG75330">
    <property type="protein sequence ID" value="GBG75330"/>
    <property type="gene ID" value="CBR_g19963"/>
</dbReference>
<dbReference type="Gene3D" id="2.40.70.10">
    <property type="entry name" value="Acid Proteases"/>
    <property type="match status" value="1"/>
</dbReference>
<dbReference type="AlphaFoldDB" id="A0A388KZ42"/>
<dbReference type="EMBL" id="BFEA01000222">
    <property type="protein sequence ID" value="GBG75330.1"/>
    <property type="molecule type" value="Genomic_DNA"/>
</dbReference>
<feature type="region of interest" description="Disordered" evidence="1">
    <location>
        <begin position="457"/>
        <end position="516"/>
    </location>
</feature>
<keyword evidence="2" id="KW-0812">Transmembrane</keyword>
<dbReference type="Proteomes" id="UP000265515">
    <property type="component" value="Unassembled WGS sequence"/>
</dbReference>
<comment type="caution">
    <text evidence="3">The sequence shown here is derived from an EMBL/GenBank/DDBJ whole genome shotgun (WGS) entry which is preliminary data.</text>
</comment>
<feature type="transmembrane region" description="Helical" evidence="2">
    <location>
        <begin position="837"/>
        <end position="856"/>
    </location>
</feature>
<evidence type="ECO:0000313" key="3">
    <source>
        <dbReference type="EMBL" id="GBG75330.1"/>
    </source>
</evidence>
<protein>
    <submittedName>
        <fullName evidence="3">Uncharacterized protein</fullName>
    </submittedName>
</protein>
<dbReference type="CDD" id="cd00303">
    <property type="entry name" value="retropepsin_like"/>
    <property type="match status" value="1"/>
</dbReference>
<feature type="region of interest" description="Disordered" evidence="1">
    <location>
        <begin position="529"/>
        <end position="564"/>
    </location>
</feature>
<reference evidence="3 4" key="1">
    <citation type="journal article" date="2018" name="Cell">
        <title>The Chara Genome: Secondary Complexity and Implications for Plant Terrestrialization.</title>
        <authorList>
            <person name="Nishiyama T."/>
            <person name="Sakayama H."/>
            <person name="Vries J.D."/>
            <person name="Buschmann H."/>
            <person name="Saint-Marcoux D."/>
            <person name="Ullrich K.K."/>
            <person name="Haas F.B."/>
            <person name="Vanderstraeten L."/>
            <person name="Becker D."/>
            <person name="Lang D."/>
            <person name="Vosolsobe S."/>
            <person name="Rombauts S."/>
            <person name="Wilhelmsson P.K.I."/>
            <person name="Janitza P."/>
            <person name="Kern R."/>
            <person name="Heyl A."/>
            <person name="Rumpler F."/>
            <person name="Villalobos L.I.A.C."/>
            <person name="Clay J.M."/>
            <person name="Skokan R."/>
            <person name="Toyoda A."/>
            <person name="Suzuki Y."/>
            <person name="Kagoshima H."/>
            <person name="Schijlen E."/>
            <person name="Tajeshwar N."/>
            <person name="Catarino B."/>
            <person name="Hetherington A.J."/>
            <person name="Saltykova A."/>
            <person name="Bonnot C."/>
            <person name="Breuninger H."/>
            <person name="Symeonidi A."/>
            <person name="Radhakrishnan G.V."/>
            <person name="Van Nieuwerburgh F."/>
            <person name="Deforce D."/>
            <person name="Chang C."/>
            <person name="Karol K.G."/>
            <person name="Hedrich R."/>
            <person name="Ulvskov P."/>
            <person name="Glockner G."/>
            <person name="Delwiche C.F."/>
            <person name="Petrasek J."/>
            <person name="Van de Peer Y."/>
            <person name="Friml J."/>
            <person name="Beilby M."/>
            <person name="Dolan L."/>
            <person name="Kohara Y."/>
            <person name="Sugano S."/>
            <person name="Fujiyama A."/>
            <person name="Delaux P.-M."/>
            <person name="Quint M."/>
            <person name="TheiBen G."/>
            <person name="Hagemann M."/>
            <person name="Harholt J."/>
            <person name="Dunand C."/>
            <person name="Zachgo S."/>
            <person name="Langdale J."/>
            <person name="Maumus F."/>
            <person name="Straeten D.V.D."/>
            <person name="Gould S.B."/>
            <person name="Rensing S.A."/>
        </authorList>
    </citation>
    <scope>NUCLEOTIDE SEQUENCE [LARGE SCALE GENOMIC DNA]</scope>
    <source>
        <strain evidence="3 4">S276</strain>
    </source>
</reference>
<evidence type="ECO:0000313" key="4">
    <source>
        <dbReference type="Proteomes" id="UP000265515"/>
    </source>
</evidence>
<evidence type="ECO:0000256" key="2">
    <source>
        <dbReference type="SAM" id="Phobius"/>
    </source>
</evidence>
<gene>
    <name evidence="3" type="ORF">CBR_g19963</name>
</gene>